<dbReference type="EMBL" id="KV749029">
    <property type="protein sequence ID" value="OCL11547.1"/>
    <property type="molecule type" value="Genomic_DNA"/>
</dbReference>
<sequence length="101" mass="10844">MRLPLLPLLPLLPPPCHFQEILPRPLSTLHAGHGLPRLPGPLSPAPRVSSLNRGCGNPVCCRHPPFASPPLIGVTSFPPSRPLSTASLISARDPWLVTFLI</sequence>
<dbReference type="AlphaFoldDB" id="A0A8E2F6P0"/>
<keyword evidence="2" id="KW-1185">Reference proteome</keyword>
<evidence type="ECO:0000313" key="2">
    <source>
        <dbReference type="Proteomes" id="UP000250140"/>
    </source>
</evidence>
<organism evidence="1 2">
    <name type="scientific">Glonium stellatum</name>
    <dbReference type="NCBI Taxonomy" id="574774"/>
    <lineage>
        <taxon>Eukaryota</taxon>
        <taxon>Fungi</taxon>
        <taxon>Dikarya</taxon>
        <taxon>Ascomycota</taxon>
        <taxon>Pezizomycotina</taxon>
        <taxon>Dothideomycetes</taxon>
        <taxon>Pleosporomycetidae</taxon>
        <taxon>Gloniales</taxon>
        <taxon>Gloniaceae</taxon>
        <taxon>Glonium</taxon>
    </lineage>
</organism>
<proteinExistence type="predicted"/>
<dbReference type="Proteomes" id="UP000250140">
    <property type="component" value="Unassembled WGS sequence"/>
</dbReference>
<name>A0A8E2F6P0_9PEZI</name>
<protein>
    <submittedName>
        <fullName evidence="1">Uncharacterized protein</fullName>
    </submittedName>
</protein>
<accession>A0A8E2F6P0</accession>
<reference evidence="1 2" key="1">
    <citation type="journal article" date="2016" name="Nat. Commun.">
        <title>Ectomycorrhizal ecology is imprinted in the genome of the dominant symbiotic fungus Cenococcum geophilum.</title>
        <authorList>
            <consortium name="DOE Joint Genome Institute"/>
            <person name="Peter M."/>
            <person name="Kohler A."/>
            <person name="Ohm R.A."/>
            <person name="Kuo A."/>
            <person name="Krutzmann J."/>
            <person name="Morin E."/>
            <person name="Arend M."/>
            <person name="Barry K.W."/>
            <person name="Binder M."/>
            <person name="Choi C."/>
            <person name="Clum A."/>
            <person name="Copeland A."/>
            <person name="Grisel N."/>
            <person name="Haridas S."/>
            <person name="Kipfer T."/>
            <person name="LaButti K."/>
            <person name="Lindquist E."/>
            <person name="Lipzen A."/>
            <person name="Maire R."/>
            <person name="Meier B."/>
            <person name="Mihaltcheva S."/>
            <person name="Molinier V."/>
            <person name="Murat C."/>
            <person name="Poggeler S."/>
            <person name="Quandt C.A."/>
            <person name="Sperisen C."/>
            <person name="Tritt A."/>
            <person name="Tisserant E."/>
            <person name="Crous P.W."/>
            <person name="Henrissat B."/>
            <person name="Nehls U."/>
            <person name="Egli S."/>
            <person name="Spatafora J.W."/>
            <person name="Grigoriev I.V."/>
            <person name="Martin F.M."/>
        </authorList>
    </citation>
    <scope>NUCLEOTIDE SEQUENCE [LARGE SCALE GENOMIC DNA]</scope>
    <source>
        <strain evidence="1 2">CBS 207.34</strain>
    </source>
</reference>
<gene>
    <name evidence="1" type="ORF">AOQ84DRAFT_186769</name>
</gene>
<evidence type="ECO:0000313" key="1">
    <source>
        <dbReference type="EMBL" id="OCL11547.1"/>
    </source>
</evidence>